<proteinExistence type="predicted"/>
<dbReference type="RefSeq" id="WP_163742739.1">
    <property type="nucleotide sequence ID" value="NZ_JAAGOA010000020.1"/>
</dbReference>
<keyword evidence="3" id="KW-1185">Reference proteome</keyword>
<accession>A0A6L9SFL5</accession>
<evidence type="ECO:0000313" key="2">
    <source>
        <dbReference type="EMBL" id="NEE03252.1"/>
    </source>
</evidence>
<feature type="region of interest" description="Disordered" evidence="1">
    <location>
        <begin position="1"/>
        <end position="91"/>
    </location>
</feature>
<protein>
    <submittedName>
        <fullName evidence="2">Uncharacterized protein</fullName>
    </submittedName>
</protein>
<evidence type="ECO:0000256" key="1">
    <source>
        <dbReference type="SAM" id="MobiDB-lite"/>
    </source>
</evidence>
<dbReference type="Proteomes" id="UP000475214">
    <property type="component" value="Unassembled WGS sequence"/>
</dbReference>
<feature type="compositionally biased region" description="Basic and acidic residues" evidence="1">
    <location>
        <begin position="50"/>
        <end position="72"/>
    </location>
</feature>
<evidence type="ECO:0000313" key="3">
    <source>
        <dbReference type="Proteomes" id="UP000475214"/>
    </source>
</evidence>
<comment type="caution">
    <text evidence="2">The sequence shown here is derived from an EMBL/GenBank/DDBJ whole genome shotgun (WGS) entry which is preliminary data.</text>
</comment>
<name>A0A6L9SFL5_9ACTN</name>
<dbReference type="AlphaFoldDB" id="A0A6L9SFL5"/>
<reference evidence="2 3" key="1">
    <citation type="submission" date="2020-02" db="EMBL/GenBank/DDBJ databases">
        <authorList>
            <person name="Li X.-J."/>
            <person name="Han X.-M."/>
        </authorList>
    </citation>
    <scope>NUCLEOTIDE SEQUENCE [LARGE SCALE GENOMIC DNA]</scope>
    <source>
        <strain evidence="2 3">CCTCC AB 2017055</strain>
    </source>
</reference>
<gene>
    <name evidence="2" type="ORF">G1H10_24090</name>
</gene>
<dbReference type="EMBL" id="JAAGOA010000020">
    <property type="protein sequence ID" value="NEE03252.1"/>
    <property type="molecule type" value="Genomic_DNA"/>
</dbReference>
<sequence length="91" mass="9644">MTENNADVGAPRRTTQEERDRAAAVNSIGDETRVHAEADETEQVQGPGGELRRPHGEDLSDGVRDRADRVDETADESDGPARGGADESASG</sequence>
<organism evidence="2 3">
    <name type="scientific">Phytoactinopolyspora halotolerans</name>
    <dbReference type="NCBI Taxonomy" id="1981512"/>
    <lineage>
        <taxon>Bacteria</taxon>
        <taxon>Bacillati</taxon>
        <taxon>Actinomycetota</taxon>
        <taxon>Actinomycetes</taxon>
        <taxon>Jiangellales</taxon>
        <taxon>Jiangellaceae</taxon>
        <taxon>Phytoactinopolyspora</taxon>
    </lineage>
</organism>